<dbReference type="Proteomes" id="UP000002668">
    <property type="component" value="Genome"/>
</dbReference>
<reference evidence="2" key="1">
    <citation type="journal article" date="2011" name="Nat. Commun.">
        <title>Effector diversification within compartments of the Leptosphaeria maculans genome affected by Repeat-Induced Point mutations.</title>
        <authorList>
            <person name="Rouxel T."/>
            <person name="Grandaubert J."/>
            <person name="Hane J.K."/>
            <person name="Hoede C."/>
            <person name="van de Wouw A.P."/>
            <person name="Couloux A."/>
            <person name="Dominguez V."/>
            <person name="Anthouard V."/>
            <person name="Bally P."/>
            <person name="Bourras S."/>
            <person name="Cozijnsen A.J."/>
            <person name="Ciuffetti L.M."/>
            <person name="Degrave A."/>
            <person name="Dilmaghani A."/>
            <person name="Duret L."/>
            <person name="Fudal I."/>
            <person name="Goodwin S.B."/>
            <person name="Gout L."/>
            <person name="Glaser N."/>
            <person name="Linglin J."/>
            <person name="Kema G.H.J."/>
            <person name="Lapalu N."/>
            <person name="Lawrence C.B."/>
            <person name="May K."/>
            <person name="Meyer M."/>
            <person name="Ollivier B."/>
            <person name="Poulain J."/>
            <person name="Schoch C.L."/>
            <person name="Simon A."/>
            <person name="Spatafora J.W."/>
            <person name="Stachowiak A."/>
            <person name="Turgeon B.G."/>
            <person name="Tyler B.M."/>
            <person name="Vincent D."/>
            <person name="Weissenbach J."/>
            <person name="Amselem J."/>
            <person name="Quesneville H."/>
            <person name="Oliver R.P."/>
            <person name="Wincker P."/>
            <person name="Balesdent M.-H."/>
            <person name="Howlett B.J."/>
        </authorList>
    </citation>
    <scope>NUCLEOTIDE SEQUENCE [LARGE SCALE GENOMIC DNA]</scope>
    <source>
        <strain evidence="2">JN3 / isolate v23.1.3 / race Av1-4-5-6-7-8</strain>
    </source>
</reference>
<dbReference type="EMBL" id="FP929135">
    <property type="protein sequence ID" value="CBX99375.1"/>
    <property type="molecule type" value="Genomic_DNA"/>
</dbReference>
<accession>E5A6Y0</accession>
<gene>
    <name evidence="1" type="ORF">LEMA_uP086140.1</name>
</gene>
<evidence type="ECO:0000313" key="2">
    <source>
        <dbReference type="Proteomes" id="UP000002668"/>
    </source>
</evidence>
<keyword evidence="2" id="KW-1185">Reference proteome</keyword>
<dbReference type="HOGENOM" id="CLU_2850146_0_0_1"/>
<dbReference type="AlphaFoldDB" id="E5A6Y0"/>
<dbReference type="VEuPathDB" id="FungiDB:LEMA_uP086140.1"/>
<evidence type="ECO:0000313" key="1">
    <source>
        <dbReference type="EMBL" id="CBX99375.1"/>
    </source>
</evidence>
<dbReference type="InParanoid" id="E5A6Y0"/>
<organism evidence="1 2">
    <name type="scientific">Leptosphaeria maculans (strain JN3 / isolate v23.1.3 / race Av1-4-5-6-7-8)</name>
    <name type="common">Blackleg fungus</name>
    <name type="synonym">Phoma lingam</name>
    <dbReference type="NCBI Taxonomy" id="985895"/>
    <lineage>
        <taxon>Eukaryota</taxon>
        <taxon>Fungi</taxon>
        <taxon>Dikarya</taxon>
        <taxon>Ascomycota</taxon>
        <taxon>Pezizomycotina</taxon>
        <taxon>Dothideomycetes</taxon>
        <taxon>Pleosporomycetidae</taxon>
        <taxon>Pleosporales</taxon>
        <taxon>Pleosporineae</taxon>
        <taxon>Leptosphaeriaceae</taxon>
        <taxon>Plenodomus</taxon>
        <taxon>Plenodomus lingam/Leptosphaeria maculans species complex</taxon>
    </lineage>
</organism>
<sequence length="65" mass="7184">MHLLGVLQRGYAIRRPIDLAILRPGVLQYRCACEDRGCGLGCELPGLLGDESGRGCVYDYRECGR</sequence>
<proteinExistence type="predicted"/>
<protein>
    <submittedName>
        <fullName evidence="1">Uncharacterized protein</fullName>
    </submittedName>
</protein>
<name>E5A6Y0_LEPMJ</name>